<gene>
    <name evidence="1" type="ORF">D1831_09895</name>
</gene>
<comment type="caution">
    <text evidence="1">The sequence shown here is derived from an EMBL/GenBank/DDBJ whole genome shotgun (WGS) entry which is preliminary data.</text>
</comment>
<evidence type="ECO:0000313" key="2">
    <source>
        <dbReference type="Proteomes" id="UP000283633"/>
    </source>
</evidence>
<reference evidence="1 2" key="1">
    <citation type="submission" date="2018-08" db="EMBL/GenBank/DDBJ databases">
        <title>Genome Lactobacillus garii FI11369.</title>
        <authorList>
            <person name="Diaz M."/>
            <person name="Narbad A."/>
        </authorList>
    </citation>
    <scope>NUCLEOTIDE SEQUENCE [LARGE SCALE GENOMIC DNA]</scope>
    <source>
        <strain evidence="1 2">FI11369</strain>
    </source>
</reference>
<protein>
    <submittedName>
        <fullName evidence="1">Uncharacterized protein</fullName>
    </submittedName>
</protein>
<accession>A0A426D5K5</accession>
<name>A0A426D5K5_9LACO</name>
<dbReference type="Proteomes" id="UP000283633">
    <property type="component" value="Unassembled WGS sequence"/>
</dbReference>
<keyword evidence="2" id="KW-1185">Reference proteome</keyword>
<sequence length="71" mass="7911">MSIIWILRFKAMTTSEKSAVKTTKIPRLSQFRPDTTIARWPGQDGHDAGLEGITHVQADESRCSDGLIIVK</sequence>
<proteinExistence type="predicted"/>
<dbReference type="EMBL" id="QWZQ01000034">
    <property type="protein sequence ID" value="RRK09937.1"/>
    <property type="molecule type" value="Genomic_DNA"/>
</dbReference>
<organism evidence="1 2">
    <name type="scientific">Lactiplantibacillus garii</name>
    <dbReference type="NCBI Taxonomy" id="2306423"/>
    <lineage>
        <taxon>Bacteria</taxon>
        <taxon>Bacillati</taxon>
        <taxon>Bacillota</taxon>
        <taxon>Bacilli</taxon>
        <taxon>Lactobacillales</taxon>
        <taxon>Lactobacillaceae</taxon>
        <taxon>Lactiplantibacillus</taxon>
    </lineage>
</organism>
<dbReference type="AlphaFoldDB" id="A0A426D5K5"/>
<evidence type="ECO:0000313" key="1">
    <source>
        <dbReference type="EMBL" id="RRK09937.1"/>
    </source>
</evidence>